<dbReference type="InterPro" id="IPR036188">
    <property type="entry name" value="FAD/NAD-bd_sf"/>
</dbReference>
<dbReference type="PANTHER" id="PTHR10742:SF342">
    <property type="entry name" value="AMINE OXIDASE"/>
    <property type="match status" value="1"/>
</dbReference>
<dbReference type="Pfam" id="PF01593">
    <property type="entry name" value="Amino_oxidase"/>
    <property type="match status" value="1"/>
</dbReference>
<keyword evidence="3" id="KW-1185">Reference proteome</keyword>
<dbReference type="InterPro" id="IPR002937">
    <property type="entry name" value="Amino_oxidase"/>
</dbReference>
<accession>A0A919EE08</accession>
<name>A0A919EE08_9ACTN</name>
<dbReference type="PANTHER" id="PTHR10742">
    <property type="entry name" value="FLAVIN MONOAMINE OXIDASE"/>
    <property type="match status" value="1"/>
</dbReference>
<dbReference type="RefSeq" id="WP_190130802.1">
    <property type="nucleotide sequence ID" value="NZ_BNBD01000007.1"/>
</dbReference>
<evidence type="ECO:0000259" key="1">
    <source>
        <dbReference type="Pfam" id="PF01593"/>
    </source>
</evidence>
<feature type="domain" description="Amine oxidase" evidence="1">
    <location>
        <begin position="54"/>
        <end position="527"/>
    </location>
</feature>
<dbReference type="Proteomes" id="UP000638313">
    <property type="component" value="Unassembled WGS sequence"/>
</dbReference>
<dbReference type="Gene3D" id="1.10.405.40">
    <property type="match status" value="1"/>
</dbReference>
<gene>
    <name evidence="2" type="ORF">GCM10010218_37730</name>
</gene>
<dbReference type="GO" id="GO:0009063">
    <property type="term" value="P:amino acid catabolic process"/>
    <property type="evidence" value="ECO:0007669"/>
    <property type="project" value="TreeGrafter"/>
</dbReference>
<evidence type="ECO:0000313" key="2">
    <source>
        <dbReference type="EMBL" id="GHF52729.1"/>
    </source>
</evidence>
<dbReference type="SUPFAM" id="SSF51905">
    <property type="entry name" value="FAD/NAD(P)-binding domain"/>
    <property type="match status" value="1"/>
</dbReference>
<organism evidence="2 3">
    <name type="scientific">Streptomyces mashuensis</name>
    <dbReference type="NCBI Taxonomy" id="33904"/>
    <lineage>
        <taxon>Bacteria</taxon>
        <taxon>Bacillati</taxon>
        <taxon>Actinomycetota</taxon>
        <taxon>Actinomycetes</taxon>
        <taxon>Kitasatosporales</taxon>
        <taxon>Streptomycetaceae</taxon>
        <taxon>Streptomyces</taxon>
    </lineage>
</organism>
<reference evidence="2" key="1">
    <citation type="journal article" date="2014" name="Int. J. Syst. Evol. Microbiol.">
        <title>Complete genome sequence of Corynebacterium casei LMG S-19264T (=DSM 44701T), isolated from a smear-ripened cheese.</title>
        <authorList>
            <consortium name="US DOE Joint Genome Institute (JGI-PGF)"/>
            <person name="Walter F."/>
            <person name="Albersmeier A."/>
            <person name="Kalinowski J."/>
            <person name="Ruckert C."/>
        </authorList>
    </citation>
    <scope>NUCLEOTIDE SEQUENCE</scope>
    <source>
        <strain evidence="2">JCM 4059</strain>
    </source>
</reference>
<protein>
    <submittedName>
        <fullName evidence="2">Tryptophan synthase subunit alpha</fullName>
    </submittedName>
</protein>
<dbReference type="AlphaFoldDB" id="A0A919EE08"/>
<proteinExistence type="predicted"/>
<dbReference type="Gene3D" id="3.90.660.10">
    <property type="match status" value="1"/>
</dbReference>
<sequence length="557" mass="60834">MTTAGPATTRVGTTTMLVPDFPFSYDTWLGHPSGLGVLPPGAAGTEVAVVGGGMAGMTAAYELLRLGLRPVVYEAGEIGGRMRSVPFPGHPGSVAEMGAMRFPLSARALFHYIGLLGLETRPFPNPLAPATPSTLVDLNGERHEARTGADLPEVYQEVADAWEKALQERVALSTMRDAVRRRDIETIKTIWNRLVAEYDDQSFYGFLATSPTFQSFRHREIFGQVGFGTGGWDTDFPNSILEILRVVFTEADDHQVAIDGGAQQVPYGLWRHAPADAAHWPRGTSLAGLHGGAPRPAVTRIRRTAGGHALTDAAGQEREYAAVVYSPHVWTLLHRVDCAPDVLAPELWTAVERTHYMGASKLFVLVDRPFWREPDPATGRPALSMTLTDRMPRGMYLFDDGPDRPAVICLSYTWNDDSLKVATLSPAERLEAVLRSLSAVYPDVDIRSRVVGDPLTVTWETEPHFMGAFKSNLPGHYRYQRRLFTQFVQEQADPAHRGFFLCGDDVSWTAGFAEGAVTTALNAVWGVLHHLGGRTPAGNPGPGDLFPELAPVELPYG</sequence>
<dbReference type="EMBL" id="BNBD01000007">
    <property type="protein sequence ID" value="GHF52729.1"/>
    <property type="molecule type" value="Genomic_DNA"/>
</dbReference>
<dbReference type="InterPro" id="IPR050281">
    <property type="entry name" value="Flavin_monoamine_oxidase"/>
</dbReference>
<comment type="caution">
    <text evidence="2">The sequence shown here is derived from an EMBL/GenBank/DDBJ whole genome shotgun (WGS) entry which is preliminary data.</text>
</comment>
<dbReference type="GO" id="GO:0001716">
    <property type="term" value="F:L-amino-acid oxidase activity"/>
    <property type="evidence" value="ECO:0007669"/>
    <property type="project" value="TreeGrafter"/>
</dbReference>
<dbReference type="Gene3D" id="3.50.50.60">
    <property type="entry name" value="FAD/NAD(P)-binding domain"/>
    <property type="match status" value="1"/>
</dbReference>
<evidence type="ECO:0000313" key="3">
    <source>
        <dbReference type="Proteomes" id="UP000638313"/>
    </source>
</evidence>
<reference evidence="2" key="2">
    <citation type="submission" date="2020-09" db="EMBL/GenBank/DDBJ databases">
        <authorList>
            <person name="Sun Q."/>
            <person name="Ohkuma M."/>
        </authorList>
    </citation>
    <scope>NUCLEOTIDE SEQUENCE</scope>
    <source>
        <strain evidence="2">JCM 4059</strain>
    </source>
</reference>
<dbReference type="SUPFAM" id="SSF54373">
    <property type="entry name" value="FAD-linked reductases, C-terminal domain"/>
    <property type="match status" value="1"/>
</dbReference>